<keyword evidence="2" id="KW-0472">Membrane</keyword>
<sequence>MTLPQGARAQTAGEKPGAATGPQDRPSPAEAQPGDEIVVTARRYGEARIAAETEFGEDEIASHGADSIQDLLARLTPFIGNSGSDDEPVLLINGRPADGDRSILSYPAEALNRLAVLKPDAAAQYGYPPGRRVVNLVLKQHFASLNLDAGMTAATAGGQYGGDLSAGRVTIDGPTRWNVQARISRDSALRKSARSLPAAAGIFDGTGYVTAPGGGEIDPALSQLAGRPVGLAAIPPGAASQAPTLADFAGTADRTHPVDPDAYETLLPSKRSILLSAGVTRPIGAFSASLSFNATSIGSNGLRGLPMASIEIPAGSPWSPFGNAVLLVRPFAGERALRNDNSSQTLGTSLTLTGRIADWQVTLSGSYGRNWTDSLIERGIDARSVQQLVAAGDPAFNPYGPWSTRFLLAGRNRAKGDNLSARLNVIKTAIDLPAGPLTANFSINASRNSLESRNGDLSGNLVVTDRASGRIDGQLSLNVPLSRRGKDSAGPLGDLALNLVAGGQSLSGGSLQKRFGAGLTWTPHPVLQLRGTLEDVEAAPSPEQLDGPVVTTINRIYDYARQEAVDAIWILGGNPNLGRGRRQSRALTAMVRPLADQTLTLNFGYSEQVAKGGVAPFPELTPAIEAAFPERVTRDAAGHLVSVDARAINLARDTSAELTSGIALLLPRRGKAMPAAGASADPMRWSISLNYRRRLKSELLTRAGIPPIDQLGPDSGQSRDFVSLQATAGKRGIGATLNGNWSGSARLRNAGPGGAYRFAPSSILNLSLFVEPEHILPGAAKTPWLKNVKLSLDIRNLFDGYRRATLEDGSIPAGYTRYQIDPLGRTVRLSIRKRF</sequence>
<dbReference type="GO" id="GO:0009279">
    <property type="term" value="C:cell outer membrane"/>
    <property type="evidence" value="ECO:0007669"/>
    <property type="project" value="UniProtKB-SubCell"/>
</dbReference>
<dbReference type="EMBL" id="JAASQV010000003">
    <property type="protein sequence ID" value="NIJ66232.1"/>
    <property type="molecule type" value="Genomic_DNA"/>
</dbReference>
<name>A0A7X5V1N5_9SPHN</name>
<keyword evidence="6" id="KW-1185">Reference proteome</keyword>
<accession>A0A7X5V1N5</accession>
<organism evidence="5 6">
    <name type="scientific">Sphingomonas leidyi</name>
    <dbReference type="NCBI Taxonomy" id="68569"/>
    <lineage>
        <taxon>Bacteria</taxon>
        <taxon>Pseudomonadati</taxon>
        <taxon>Pseudomonadota</taxon>
        <taxon>Alphaproteobacteria</taxon>
        <taxon>Sphingomonadales</taxon>
        <taxon>Sphingomonadaceae</taxon>
        <taxon>Sphingomonas</taxon>
    </lineage>
</organism>
<dbReference type="InterPro" id="IPR036942">
    <property type="entry name" value="Beta-barrel_TonB_sf"/>
</dbReference>
<comment type="caution">
    <text evidence="5">The sequence shown here is derived from an EMBL/GenBank/DDBJ whole genome shotgun (WGS) entry which is preliminary data.</text>
</comment>
<protein>
    <recommendedName>
        <fullName evidence="7">TonB-dependent receptor</fullName>
    </recommendedName>
</protein>
<dbReference type="PANTHER" id="PTHR47234">
    <property type="match status" value="1"/>
</dbReference>
<dbReference type="SUPFAM" id="SSF56935">
    <property type="entry name" value="Porins"/>
    <property type="match status" value="1"/>
</dbReference>
<evidence type="ECO:0000313" key="5">
    <source>
        <dbReference type="EMBL" id="NIJ66232.1"/>
    </source>
</evidence>
<dbReference type="Proteomes" id="UP000564677">
    <property type="component" value="Unassembled WGS sequence"/>
</dbReference>
<comment type="subcellular location">
    <subcellularLocation>
        <location evidence="1">Cell outer membrane</location>
    </subcellularLocation>
</comment>
<evidence type="ECO:0000256" key="3">
    <source>
        <dbReference type="ARBA" id="ARBA00023237"/>
    </source>
</evidence>
<evidence type="ECO:0008006" key="7">
    <source>
        <dbReference type="Google" id="ProtNLM"/>
    </source>
</evidence>
<keyword evidence="3" id="KW-0998">Cell outer membrane</keyword>
<dbReference type="PANTHER" id="PTHR47234:SF1">
    <property type="entry name" value="TONB-DEPENDENT RECEPTOR"/>
    <property type="match status" value="1"/>
</dbReference>
<evidence type="ECO:0000256" key="4">
    <source>
        <dbReference type="SAM" id="MobiDB-lite"/>
    </source>
</evidence>
<reference evidence="5 6" key="1">
    <citation type="submission" date="2020-03" db="EMBL/GenBank/DDBJ databases">
        <title>Genomic Encyclopedia of Type Strains, Phase IV (KMG-IV): sequencing the most valuable type-strain genomes for metagenomic binning, comparative biology and taxonomic classification.</title>
        <authorList>
            <person name="Goeker M."/>
        </authorList>
    </citation>
    <scope>NUCLEOTIDE SEQUENCE [LARGE SCALE GENOMIC DNA]</scope>
    <source>
        <strain evidence="5 6">DSM 4733</strain>
    </source>
</reference>
<dbReference type="Gene3D" id="2.40.170.20">
    <property type="entry name" value="TonB-dependent receptor, beta-barrel domain"/>
    <property type="match status" value="1"/>
</dbReference>
<evidence type="ECO:0000256" key="2">
    <source>
        <dbReference type="ARBA" id="ARBA00023136"/>
    </source>
</evidence>
<dbReference type="AlphaFoldDB" id="A0A7X5V1N5"/>
<gene>
    <name evidence="5" type="ORF">FHR20_003205</name>
</gene>
<evidence type="ECO:0000256" key="1">
    <source>
        <dbReference type="ARBA" id="ARBA00004442"/>
    </source>
</evidence>
<feature type="region of interest" description="Disordered" evidence="4">
    <location>
        <begin position="1"/>
        <end position="36"/>
    </location>
</feature>
<proteinExistence type="predicted"/>
<evidence type="ECO:0000313" key="6">
    <source>
        <dbReference type="Proteomes" id="UP000564677"/>
    </source>
</evidence>